<dbReference type="SUPFAM" id="SSF54928">
    <property type="entry name" value="RNA-binding domain, RBD"/>
    <property type="match status" value="1"/>
</dbReference>
<evidence type="ECO:0000256" key="7">
    <source>
        <dbReference type="ARBA" id="ARBA00022771"/>
    </source>
</evidence>
<keyword evidence="9 15" id="KW-0694">RNA-binding</keyword>
<evidence type="ECO:0000256" key="17">
    <source>
        <dbReference type="SAM" id="MobiDB-lite"/>
    </source>
</evidence>
<feature type="region of interest" description="Disordered" evidence="17">
    <location>
        <begin position="106"/>
        <end position="132"/>
    </location>
</feature>
<dbReference type="PROSITE" id="PS50102">
    <property type="entry name" value="RRM"/>
    <property type="match status" value="1"/>
</dbReference>
<dbReference type="GO" id="GO:0071006">
    <property type="term" value="C:U2-type catalytic step 1 spliceosome"/>
    <property type="evidence" value="ECO:0007669"/>
    <property type="project" value="TreeGrafter"/>
</dbReference>
<sequence length="463" mass="51247">MPVPFRSLEAGSFAWQNSTYWGVDRHLHRLPHLTRAWPGRLALIILHRPPSSLVRLALRAELTQALKHVFCGSMADSERQTAETDDVGSRDDMALAKAEVAVAAPAEKKKTKMVRRKKRPARAQIDAGSISSEPPPQTGTIFNIWYNKWSGGDRESYQQTHARGRCNIAQDSGYTKADNVPGSYFCLRFARGLCPMGRDCEYLHRLPAPLDLFSPNVDCFGRDKFAGYRDDMGGVGSFMRQNRTVYVGRIHVTEDIEEIVARHFAEWGQIERIRVLNQRGVGFITYTNEANAEFAKEAMAHQSLDHDEILNVRWATADPNPMAQKREARRIEEQAADAIRKALPAEFVAEIEGKDPEANKRRRLESSYGLEGYEAPDEVHFARGPNAVNPLGRQGFEVPAQQLALPSSEPSTAGPTQGGGIFSESTLAALSGARVKVASKPKTATGPLVAYGSDSDDDDNDDD</sequence>
<keyword evidence="11" id="KW-0539">Nucleus</keyword>
<evidence type="ECO:0000256" key="4">
    <source>
        <dbReference type="ARBA" id="ARBA00022664"/>
    </source>
</evidence>
<evidence type="ECO:0000313" key="21">
    <source>
        <dbReference type="Proteomes" id="UP000253664"/>
    </source>
</evidence>
<dbReference type="Gene3D" id="3.30.70.330">
    <property type="match status" value="1"/>
</dbReference>
<evidence type="ECO:0000256" key="9">
    <source>
        <dbReference type="ARBA" id="ARBA00022884"/>
    </source>
</evidence>
<feature type="region of interest" description="Disordered" evidence="17">
    <location>
        <begin position="403"/>
        <end position="422"/>
    </location>
</feature>
<accession>A0A367LPS3</accession>
<dbReference type="OrthoDB" id="10251848at2759"/>
<dbReference type="GO" id="GO:0036002">
    <property type="term" value="F:pre-mRNA binding"/>
    <property type="evidence" value="ECO:0007669"/>
    <property type="project" value="TreeGrafter"/>
</dbReference>
<comment type="similarity">
    <text evidence="2">Belongs to the RRM CWC2 family.</text>
</comment>
<keyword evidence="12" id="KW-0131">Cell cycle</keyword>
<evidence type="ECO:0000256" key="8">
    <source>
        <dbReference type="ARBA" id="ARBA00022833"/>
    </source>
</evidence>
<comment type="function">
    <text evidence="13">Involved in the first step of pre-mRNA splicing. Required for cell growth and cell cycle control. Plays a role in the levels of the U1, U4, U5 and U6 snRNAs and the maintenance of the U4/U6 snRNA complex. May provide the link between the 'nineteen complex' NTC spliceosome protein complex and the spliceosome through the U6 snRNA. Associates predominantly with U6 snRNAs in assembled active spliceosomes. Binds directly to the internal stem-loop (ISL) domain of the U6 snRNA and to the pre-mRNA intron near the 5' splice site during the activation and catalytic phases of the spliceosome cycle.</text>
</comment>
<evidence type="ECO:0000259" key="18">
    <source>
        <dbReference type="PROSITE" id="PS50102"/>
    </source>
</evidence>
<evidence type="ECO:0000259" key="19">
    <source>
        <dbReference type="PROSITE" id="PS50103"/>
    </source>
</evidence>
<dbReference type="GO" id="GO:0006397">
    <property type="term" value="P:mRNA processing"/>
    <property type="evidence" value="ECO:0007669"/>
    <property type="project" value="UniProtKB-KW"/>
</dbReference>
<dbReference type="InterPro" id="IPR000571">
    <property type="entry name" value="Znf_CCCH"/>
</dbReference>
<dbReference type="Pfam" id="PF16131">
    <property type="entry name" value="Torus"/>
    <property type="match status" value="1"/>
</dbReference>
<evidence type="ECO:0000256" key="5">
    <source>
        <dbReference type="ARBA" id="ARBA00022723"/>
    </source>
</evidence>
<dbReference type="GO" id="GO:0000974">
    <property type="term" value="C:Prp19 complex"/>
    <property type="evidence" value="ECO:0007669"/>
    <property type="project" value="TreeGrafter"/>
</dbReference>
<keyword evidence="21" id="KW-1185">Reference proteome</keyword>
<dbReference type="InterPro" id="IPR035979">
    <property type="entry name" value="RBD_domain_sf"/>
</dbReference>
<keyword evidence="6" id="KW-0747">Spliceosome</keyword>
<evidence type="ECO:0000256" key="13">
    <source>
        <dbReference type="ARBA" id="ARBA00025224"/>
    </source>
</evidence>
<dbReference type="CDD" id="cd12360">
    <property type="entry name" value="RRM_cwf2"/>
    <property type="match status" value="1"/>
</dbReference>
<evidence type="ECO:0000256" key="3">
    <source>
        <dbReference type="ARBA" id="ARBA00017295"/>
    </source>
</evidence>
<dbReference type="InterPro" id="IPR000504">
    <property type="entry name" value="RRM_dom"/>
</dbReference>
<feature type="compositionally biased region" description="Polar residues" evidence="17">
    <location>
        <begin position="404"/>
        <end position="415"/>
    </location>
</feature>
<feature type="zinc finger region" description="C3H1-type" evidence="16">
    <location>
        <begin position="181"/>
        <end position="207"/>
    </location>
</feature>
<feature type="domain" description="C3H1-type" evidence="19">
    <location>
        <begin position="181"/>
        <end position="207"/>
    </location>
</feature>
<evidence type="ECO:0000256" key="11">
    <source>
        <dbReference type="ARBA" id="ARBA00023242"/>
    </source>
</evidence>
<evidence type="ECO:0000256" key="14">
    <source>
        <dbReference type="ARBA" id="ARBA00072313"/>
    </source>
</evidence>
<dbReference type="EMBL" id="LKCN02000001">
    <property type="protein sequence ID" value="RCI16410.1"/>
    <property type="molecule type" value="Genomic_DNA"/>
</dbReference>
<dbReference type="InterPro" id="IPR039171">
    <property type="entry name" value="Cwc2/Slt11"/>
</dbReference>
<dbReference type="AlphaFoldDB" id="A0A367LPS3"/>
<gene>
    <name evidence="20" type="ORF">L249_1983</name>
</gene>
<keyword evidence="8 16" id="KW-0862">Zinc</keyword>
<evidence type="ECO:0000256" key="6">
    <source>
        <dbReference type="ARBA" id="ARBA00022728"/>
    </source>
</evidence>
<keyword evidence="5 16" id="KW-0479">Metal-binding</keyword>
<dbReference type="Proteomes" id="UP000253664">
    <property type="component" value="Unassembled WGS sequence"/>
</dbReference>
<evidence type="ECO:0000256" key="16">
    <source>
        <dbReference type="PROSITE-ProRule" id="PRU00723"/>
    </source>
</evidence>
<feature type="domain" description="RRM" evidence="18">
    <location>
        <begin position="243"/>
        <end position="317"/>
    </location>
</feature>
<reference evidence="20 21" key="1">
    <citation type="journal article" date="2015" name="BMC Genomics">
        <title>Insights from the genome of Ophiocordyceps polyrhachis-furcata to pathogenicity and host specificity in insect fungi.</title>
        <authorList>
            <person name="Wichadakul D."/>
            <person name="Kobmoo N."/>
            <person name="Ingsriswang S."/>
            <person name="Tangphatsornruang S."/>
            <person name="Chantasingh D."/>
            <person name="Luangsa-ard J.J."/>
            <person name="Eurwilaichitr L."/>
        </authorList>
    </citation>
    <scope>NUCLEOTIDE SEQUENCE [LARGE SCALE GENOMIC DNA]</scope>
    <source>
        <strain evidence="20 21">BCC 54312</strain>
    </source>
</reference>
<proteinExistence type="inferred from homology"/>
<dbReference type="PANTHER" id="PTHR14089">
    <property type="entry name" value="PRE-MRNA-SPLICING FACTOR RBM22"/>
    <property type="match status" value="1"/>
</dbReference>
<dbReference type="FunFam" id="3.30.70.330:FF:000249">
    <property type="entry name" value="Pre-mRNA-splicing factor CWC2, variant"/>
    <property type="match status" value="1"/>
</dbReference>
<evidence type="ECO:0000256" key="15">
    <source>
        <dbReference type="PROSITE-ProRule" id="PRU00176"/>
    </source>
</evidence>
<feature type="compositionally biased region" description="Acidic residues" evidence="17">
    <location>
        <begin position="454"/>
        <end position="463"/>
    </location>
</feature>
<protein>
    <recommendedName>
        <fullName evidence="3">Pre-mRNA-splicing factor CWC2</fullName>
    </recommendedName>
    <alternativeName>
        <fullName evidence="14">Pre-mRNA-splicing factor cwc2</fullName>
    </alternativeName>
</protein>
<dbReference type="InterPro" id="IPR034181">
    <property type="entry name" value="Cwc2_RRM"/>
</dbReference>
<evidence type="ECO:0000256" key="1">
    <source>
        <dbReference type="ARBA" id="ARBA00004123"/>
    </source>
</evidence>
<dbReference type="GO" id="GO:0008380">
    <property type="term" value="P:RNA splicing"/>
    <property type="evidence" value="ECO:0007669"/>
    <property type="project" value="UniProtKB-KW"/>
</dbReference>
<dbReference type="PROSITE" id="PS50103">
    <property type="entry name" value="ZF_C3H1"/>
    <property type="match status" value="1"/>
</dbReference>
<dbReference type="InterPro" id="IPR032297">
    <property type="entry name" value="Torus"/>
</dbReference>
<evidence type="ECO:0000256" key="12">
    <source>
        <dbReference type="ARBA" id="ARBA00023306"/>
    </source>
</evidence>
<keyword evidence="7 16" id="KW-0863">Zinc-finger</keyword>
<name>A0A367LPS3_9HYPO</name>
<keyword evidence="10" id="KW-0508">mRNA splicing</keyword>
<feature type="region of interest" description="Disordered" evidence="17">
    <location>
        <begin position="437"/>
        <end position="463"/>
    </location>
</feature>
<dbReference type="SMART" id="SM00360">
    <property type="entry name" value="RRM"/>
    <property type="match status" value="1"/>
</dbReference>
<dbReference type="InterPro" id="IPR012677">
    <property type="entry name" value="Nucleotide-bd_a/b_plait_sf"/>
</dbReference>
<dbReference type="PANTHER" id="PTHR14089:SF2">
    <property type="entry name" value="PRE-MRNA-SPLICING FACTOR CWC2"/>
    <property type="match status" value="1"/>
</dbReference>
<keyword evidence="4" id="KW-0507">mRNA processing</keyword>
<dbReference type="GO" id="GO:0017070">
    <property type="term" value="F:U6 snRNA binding"/>
    <property type="evidence" value="ECO:0007669"/>
    <property type="project" value="TreeGrafter"/>
</dbReference>
<dbReference type="Pfam" id="PF00076">
    <property type="entry name" value="RRM_1"/>
    <property type="match status" value="1"/>
</dbReference>
<evidence type="ECO:0000256" key="2">
    <source>
        <dbReference type="ARBA" id="ARBA00008024"/>
    </source>
</evidence>
<organism evidence="20 21">
    <name type="scientific">Ophiocordyceps polyrhachis-furcata BCC 54312</name>
    <dbReference type="NCBI Taxonomy" id="1330021"/>
    <lineage>
        <taxon>Eukaryota</taxon>
        <taxon>Fungi</taxon>
        <taxon>Dikarya</taxon>
        <taxon>Ascomycota</taxon>
        <taxon>Pezizomycotina</taxon>
        <taxon>Sordariomycetes</taxon>
        <taxon>Hypocreomycetidae</taxon>
        <taxon>Hypocreales</taxon>
        <taxon>Ophiocordycipitaceae</taxon>
        <taxon>Ophiocordyceps</taxon>
    </lineage>
</organism>
<evidence type="ECO:0000313" key="20">
    <source>
        <dbReference type="EMBL" id="RCI16410.1"/>
    </source>
</evidence>
<comment type="subcellular location">
    <subcellularLocation>
        <location evidence="1">Nucleus</location>
    </subcellularLocation>
</comment>
<dbReference type="GO" id="GO:0008270">
    <property type="term" value="F:zinc ion binding"/>
    <property type="evidence" value="ECO:0007669"/>
    <property type="project" value="UniProtKB-KW"/>
</dbReference>
<comment type="caution">
    <text evidence="20">The sequence shown here is derived from an EMBL/GenBank/DDBJ whole genome shotgun (WGS) entry which is preliminary data.</text>
</comment>
<dbReference type="STRING" id="1330021.A0A367LPS3"/>
<evidence type="ECO:0000256" key="10">
    <source>
        <dbReference type="ARBA" id="ARBA00023187"/>
    </source>
</evidence>
<dbReference type="GO" id="GO:0071007">
    <property type="term" value="C:U2-type catalytic step 2 spliceosome"/>
    <property type="evidence" value="ECO:0007669"/>
    <property type="project" value="TreeGrafter"/>
</dbReference>
<feature type="compositionally biased region" description="Basic residues" evidence="17">
    <location>
        <begin position="109"/>
        <end position="121"/>
    </location>
</feature>